<name>A0ABS0C703_9NOCA</name>
<proteinExistence type="predicted"/>
<organism evidence="2 3">
    <name type="scientific">Nocardia abscessus</name>
    <dbReference type="NCBI Taxonomy" id="120957"/>
    <lineage>
        <taxon>Bacteria</taxon>
        <taxon>Bacillati</taxon>
        <taxon>Actinomycetota</taxon>
        <taxon>Actinomycetes</taxon>
        <taxon>Mycobacteriales</taxon>
        <taxon>Nocardiaceae</taxon>
        <taxon>Nocardia</taxon>
    </lineage>
</organism>
<gene>
    <name evidence="2" type="ORF">IU470_12505</name>
</gene>
<evidence type="ECO:0000259" key="1">
    <source>
        <dbReference type="Pfam" id="PF02342"/>
    </source>
</evidence>
<dbReference type="EMBL" id="JADLRE010000008">
    <property type="protein sequence ID" value="MBF6225921.1"/>
    <property type="molecule type" value="Genomic_DNA"/>
</dbReference>
<dbReference type="PANTHER" id="PTHR32097:SF17">
    <property type="entry name" value="CAMP-BINDING PROTEIN 1-RELATED"/>
    <property type="match status" value="1"/>
</dbReference>
<dbReference type="RefSeq" id="WP_195033108.1">
    <property type="nucleotide sequence ID" value="NZ_JADLRE010000008.1"/>
</dbReference>
<sequence length="184" mass="19925">MFTELRDQGGTPLAHVTVALGWDPAARPRLFGRREETDLNVAALLFAADRLVDVVYHEQLSSTDGSVRLHGDSVTGEGAGDDEIISVDLSRLATDVTTLLFLITSYTGQTFDRIANAYCRVIDTVGRTQLARYDLTGSGSHTGLVLGRVRRADGSWHFDGVGAGLQARHPVEAVPQLGDYLDRS</sequence>
<dbReference type="PANTHER" id="PTHR32097">
    <property type="entry name" value="CAMP-BINDING PROTEIN 1-RELATED"/>
    <property type="match status" value="1"/>
</dbReference>
<keyword evidence="3" id="KW-1185">Reference proteome</keyword>
<dbReference type="Pfam" id="PF02342">
    <property type="entry name" value="TerD"/>
    <property type="match status" value="1"/>
</dbReference>
<protein>
    <submittedName>
        <fullName evidence="2">Tellurium resistance TerZ family protein</fullName>
    </submittedName>
</protein>
<comment type="caution">
    <text evidence="2">The sequence shown here is derived from an EMBL/GenBank/DDBJ whole genome shotgun (WGS) entry which is preliminary data.</text>
</comment>
<reference evidence="2 3" key="1">
    <citation type="submission" date="2020-10" db="EMBL/GenBank/DDBJ databases">
        <title>Identification of Nocardia species via Next-generation sequencing and recognition of intraspecies genetic diversity.</title>
        <authorList>
            <person name="Li P."/>
            <person name="Li P."/>
            <person name="Lu B."/>
        </authorList>
    </citation>
    <scope>NUCLEOTIDE SEQUENCE [LARGE SCALE GENOMIC DNA]</scope>
    <source>
        <strain evidence="2 3">N-11</strain>
    </source>
</reference>
<dbReference type="CDD" id="cd06974">
    <property type="entry name" value="TerD_like"/>
    <property type="match status" value="1"/>
</dbReference>
<dbReference type="Gene3D" id="2.60.60.30">
    <property type="entry name" value="sav2460 like domains"/>
    <property type="match status" value="1"/>
</dbReference>
<dbReference type="InterPro" id="IPR051324">
    <property type="entry name" value="Stress/Tellurium_Resist"/>
</dbReference>
<evidence type="ECO:0000313" key="2">
    <source>
        <dbReference type="EMBL" id="MBF6225921.1"/>
    </source>
</evidence>
<dbReference type="InterPro" id="IPR003325">
    <property type="entry name" value="TerD"/>
</dbReference>
<accession>A0ABS0C703</accession>
<evidence type="ECO:0000313" key="3">
    <source>
        <dbReference type="Proteomes" id="UP000807309"/>
    </source>
</evidence>
<feature type="domain" description="TerD" evidence="1">
    <location>
        <begin position="12"/>
        <end position="166"/>
    </location>
</feature>
<dbReference type="Proteomes" id="UP000807309">
    <property type="component" value="Unassembled WGS sequence"/>
</dbReference>